<protein>
    <recommendedName>
        <fullName evidence="2">AbiTii domain-containing protein</fullName>
    </recommendedName>
</protein>
<feature type="domain" description="AbiTii" evidence="2">
    <location>
        <begin position="2"/>
        <end position="92"/>
    </location>
</feature>
<keyword evidence="1" id="KW-1133">Transmembrane helix</keyword>
<evidence type="ECO:0000313" key="3">
    <source>
        <dbReference type="EMBL" id="GAJ07570.1"/>
    </source>
</evidence>
<comment type="caution">
    <text evidence="3">The sequence shown here is derived from an EMBL/GenBank/DDBJ whole genome shotgun (WGS) entry which is preliminary data.</text>
</comment>
<accession>X1VIT1</accession>
<keyword evidence="1" id="KW-0472">Membrane</keyword>
<reference evidence="3" key="1">
    <citation type="journal article" date="2014" name="Front. Microbiol.">
        <title>High frequency of phylogenetically diverse reductive dehalogenase-homologous genes in deep subseafloor sedimentary metagenomes.</title>
        <authorList>
            <person name="Kawai M."/>
            <person name="Futagami T."/>
            <person name="Toyoda A."/>
            <person name="Takaki Y."/>
            <person name="Nishi S."/>
            <person name="Hori S."/>
            <person name="Arai W."/>
            <person name="Tsubouchi T."/>
            <person name="Morono Y."/>
            <person name="Uchiyama I."/>
            <person name="Ito T."/>
            <person name="Fujiyama A."/>
            <person name="Inagaki F."/>
            <person name="Takami H."/>
        </authorList>
    </citation>
    <scope>NUCLEOTIDE SEQUENCE</scope>
    <source>
        <strain evidence="3">Expedition CK06-06</strain>
    </source>
</reference>
<proteinExistence type="predicted"/>
<organism evidence="3">
    <name type="scientific">marine sediment metagenome</name>
    <dbReference type="NCBI Taxonomy" id="412755"/>
    <lineage>
        <taxon>unclassified sequences</taxon>
        <taxon>metagenomes</taxon>
        <taxon>ecological metagenomes</taxon>
    </lineage>
</organism>
<feature type="transmembrane region" description="Helical" evidence="1">
    <location>
        <begin position="182"/>
        <end position="204"/>
    </location>
</feature>
<name>X1VIT1_9ZZZZ</name>
<dbReference type="AlphaFoldDB" id="X1VIT1"/>
<evidence type="ECO:0000259" key="2">
    <source>
        <dbReference type="Pfam" id="PF18864"/>
    </source>
</evidence>
<gene>
    <name evidence="3" type="ORF">S12H4_50640</name>
</gene>
<evidence type="ECO:0000256" key="1">
    <source>
        <dbReference type="SAM" id="Phobius"/>
    </source>
</evidence>
<sequence length="206" mass="22700">MDPISYYESLIKGEHEGTFHSNWPADWIASFGKEIISGMNCMSAWKVIPAGVFVALVNTVKNRILSFVLEIEAEQPDAGEASPDTSPIPQERVSQVFNNIILGNVTTLTTGSQIISHTEINVVENNLESLDKFLNSIGLERQDLEELHEAINKDAQNDNKGDIGDKVSGWIDKMKAKAKSGVWNIAIATATHLLTRAILTYYGIVE</sequence>
<dbReference type="InterPro" id="IPR041304">
    <property type="entry name" value="AbiTii"/>
</dbReference>
<dbReference type="Pfam" id="PF18864">
    <property type="entry name" value="AbiTii"/>
    <property type="match status" value="1"/>
</dbReference>
<keyword evidence="1" id="KW-0812">Transmembrane</keyword>
<dbReference type="EMBL" id="BARW01031914">
    <property type="protein sequence ID" value="GAJ07570.1"/>
    <property type="molecule type" value="Genomic_DNA"/>
</dbReference>